<dbReference type="RefSeq" id="WP_207445321.1">
    <property type="nucleotide sequence ID" value="NZ_CP061091.1"/>
</dbReference>
<comment type="caution">
    <text evidence="1">The sequence shown here is derived from an EMBL/GenBank/DDBJ whole genome shotgun (WGS) entry which is preliminary data.</text>
</comment>
<accession>A0ABS3K8C7</accession>
<protein>
    <submittedName>
        <fullName evidence="1">Uncharacterized protein</fullName>
    </submittedName>
</protein>
<reference evidence="1 2" key="1">
    <citation type="submission" date="2020-09" db="EMBL/GenBank/DDBJ databases">
        <title>Roseomonas.</title>
        <authorList>
            <person name="Zhu W."/>
        </authorList>
    </citation>
    <scope>NUCLEOTIDE SEQUENCE [LARGE SCALE GENOMIC DNA]</scope>
    <source>
        <strain evidence="1 2">1311</strain>
    </source>
</reference>
<name>A0ABS3K8C7_9PROT</name>
<evidence type="ECO:0000313" key="1">
    <source>
        <dbReference type="EMBL" id="MBO1073724.1"/>
    </source>
</evidence>
<gene>
    <name evidence="1" type="ORF">IAI60_03795</name>
</gene>
<evidence type="ECO:0000313" key="2">
    <source>
        <dbReference type="Proteomes" id="UP001518990"/>
    </source>
</evidence>
<keyword evidence="2" id="KW-1185">Reference proteome</keyword>
<dbReference type="Proteomes" id="UP001518990">
    <property type="component" value="Unassembled WGS sequence"/>
</dbReference>
<dbReference type="EMBL" id="JACTNF010000003">
    <property type="protein sequence ID" value="MBO1073724.1"/>
    <property type="molecule type" value="Genomic_DNA"/>
</dbReference>
<proteinExistence type="predicted"/>
<sequence length="238" mass="24780">MLEKKRWLSEVLGVRFPRPAAGDPAAAAVMDLMDSVMADLPALRQRDADLAARIETVLATARAELGGGAADRALRLLDGASKAIANSAAQARARDVAAAMPEGTVGRAVDGLEAARRRWATARLRSIDGLNALTGVLRQQEDPDLHDIADRIDGIVTRLPDALDNALAALAATMAAAGSDPAPLRRRVEALLSTASALLHDDATALAACEANPWGIAVALRVPLADAIADVQDALRAI</sequence>
<organism evidence="1 2">
    <name type="scientific">Roseomonas marmotae</name>
    <dbReference type="NCBI Taxonomy" id="2768161"/>
    <lineage>
        <taxon>Bacteria</taxon>
        <taxon>Pseudomonadati</taxon>
        <taxon>Pseudomonadota</taxon>
        <taxon>Alphaproteobacteria</taxon>
        <taxon>Acetobacterales</taxon>
        <taxon>Roseomonadaceae</taxon>
        <taxon>Roseomonas</taxon>
    </lineage>
</organism>